<dbReference type="AlphaFoldDB" id="A0A0K2U9A3"/>
<dbReference type="EMBL" id="HACA01017284">
    <property type="protein sequence ID" value="CDW34645.1"/>
    <property type="molecule type" value="Transcribed_RNA"/>
</dbReference>
<sequence>RSTVDSNLVRKGQYLFGPESSHFICAELLALDGRVRGGTVVSPCVVTIWVVVLQPWQDGVPKHLIVGLLASSFHQRPKR</sequence>
<protein>
    <submittedName>
        <fullName evidence="1">Uncharacterized protein</fullName>
    </submittedName>
</protein>
<evidence type="ECO:0000313" key="1">
    <source>
        <dbReference type="EMBL" id="CDW34645.1"/>
    </source>
</evidence>
<feature type="non-terminal residue" evidence="1">
    <location>
        <position position="1"/>
    </location>
</feature>
<proteinExistence type="predicted"/>
<organism evidence="1">
    <name type="scientific">Lepeophtheirus salmonis</name>
    <name type="common">Salmon louse</name>
    <name type="synonym">Caligus salmonis</name>
    <dbReference type="NCBI Taxonomy" id="72036"/>
    <lineage>
        <taxon>Eukaryota</taxon>
        <taxon>Metazoa</taxon>
        <taxon>Ecdysozoa</taxon>
        <taxon>Arthropoda</taxon>
        <taxon>Crustacea</taxon>
        <taxon>Multicrustacea</taxon>
        <taxon>Hexanauplia</taxon>
        <taxon>Copepoda</taxon>
        <taxon>Siphonostomatoida</taxon>
        <taxon>Caligidae</taxon>
        <taxon>Lepeophtheirus</taxon>
    </lineage>
</organism>
<name>A0A0K2U9A3_LEPSM</name>
<accession>A0A0K2U9A3</accession>
<reference evidence="1" key="1">
    <citation type="submission" date="2014-05" db="EMBL/GenBank/DDBJ databases">
        <authorList>
            <person name="Chronopoulou M."/>
        </authorList>
    </citation>
    <scope>NUCLEOTIDE SEQUENCE</scope>
    <source>
        <tissue evidence="1">Whole organism</tissue>
    </source>
</reference>